<dbReference type="Pfam" id="PF08531">
    <property type="entry name" value="Bac_rhamnosid_N"/>
    <property type="match status" value="1"/>
</dbReference>
<comment type="catalytic activity">
    <reaction evidence="1">
        <text>Hydrolysis of terminal non-reducing alpha-L-rhamnose residues in alpha-L-rhamnosides.</text>
        <dbReference type="EC" id="3.2.1.40"/>
    </reaction>
</comment>
<dbReference type="Gene3D" id="2.60.120.260">
    <property type="entry name" value="Galactose-binding domain-like"/>
    <property type="match status" value="2"/>
</dbReference>
<dbReference type="InterPro" id="IPR016007">
    <property type="entry name" value="Alpha_rhamnosid"/>
</dbReference>
<dbReference type="Pfam" id="PF17389">
    <property type="entry name" value="Bac_rhamnosid6H"/>
    <property type="match status" value="1"/>
</dbReference>
<dbReference type="Pfam" id="PF05592">
    <property type="entry name" value="Bac_rhamnosid"/>
    <property type="match status" value="1"/>
</dbReference>
<dbReference type="AlphaFoldDB" id="A0A381NJM8"/>
<gene>
    <name evidence="8" type="ORF">METZ01_LOCUS7443</name>
</gene>
<evidence type="ECO:0000259" key="7">
    <source>
        <dbReference type="Pfam" id="PF17390"/>
    </source>
</evidence>
<dbReference type="InterPro" id="IPR035396">
    <property type="entry name" value="Bac_rhamnosid6H"/>
</dbReference>
<feature type="domain" description="Alpha-L-rhamnosidase C-terminal" evidence="7">
    <location>
        <begin position="825"/>
        <end position="895"/>
    </location>
</feature>
<protein>
    <recommendedName>
        <fullName evidence="2">alpha-L-rhamnosidase</fullName>
        <ecNumber evidence="2">3.2.1.40</ecNumber>
    </recommendedName>
</protein>
<keyword evidence="3" id="KW-0378">Hydrolase</keyword>
<feature type="domain" description="Alpha-L-rhamnosidase concanavalin-like" evidence="4">
    <location>
        <begin position="362"/>
        <end position="466"/>
    </location>
</feature>
<dbReference type="InterPro" id="IPR013737">
    <property type="entry name" value="Bac_rhamnosid_N"/>
</dbReference>
<feature type="domain" description="Alpha-L-rhamnosidase six-hairpin glycosidase" evidence="6">
    <location>
        <begin position="472"/>
        <end position="818"/>
    </location>
</feature>
<evidence type="ECO:0000256" key="1">
    <source>
        <dbReference type="ARBA" id="ARBA00001445"/>
    </source>
</evidence>
<dbReference type="Pfam" id="PF25788">
    <property type="entry name" value="Ig_Rha78A_N"/>
    <property type="match status" value="1"/>
</dbReference>
<dbReference type="Gene3D" id="1.50.10.10">
    <property type="match status" value="1"/>
</dbReference>
<reference evidence="8" key="1">
    <citation type="submission" date="2018-05" db="EMBL/GenBank/DDBJ databases">
        <authorList>
            <person name="Lanie J.A."/>
            <person name="Ng W.-L."/>
            <person name="Kazmierczak K.M."/>
            <person name="Andrzejewski T.M."/>
            <person name="Davidsen T.M."/>
            <person name="Wayne K.J."/>
            <person name="Tettelin H."/>
            <person name="Glass J.I."/>
            <person name="Rusch D."/>
            <person name="Podicherti R."/>
            <person name="Tsui H.-C.T."/>
            <person name="Winkler M.E."/>
        </authorList>
    </citation>
    <scope>NUCLEOTIDE SEQUENCE</scope>
</reference>
<organism evidence="8">
    <name type="scientific">marine metagenome</name>
    <dbReference type="NCBI Taxonomy" id="408172"/>
    <lineage>
        <taxon>unclassified sequences</taxon>
        <taxon>metagenomes</taxon>
        <taxon>ecological metagenomes</taxon>
    </lineage>
</organism>
<dbReference type="EMBL" id="UINC01000397">
    <property type="protein sequence ID" value="SUZ54589.1"/>
    <property type="molecule type" value="Genomic_DNA"/>
</dbReference>
<evidence type="ECO:0000313" key="8">
    <source>
        <dbReference type="EMBL" id="SUZ54589.1"/>
    </source>
</evidence>
<evidence type="ECO:0000256" key="3">
    <source>
        <dbReference type="ARBA" id="ARBA00022801"/>
    </source>
</evidence>
<evidence type="ECO:0000259" key="4">
    <source>
        <dbReference type="Pfam" id="PF05592"/>
    </source>
</evidence>
<dbReference type="PIRSF" id="PIRSF010631">
    <property type="entry name" value="A-rhamnsds"/>
    <property type="match status" value="1"/>
</dbReference>
<evidence type="ECO:0000259" key="5">
    <source>
        <dbReference type="Pfam" id="PF08531"/>
    </source>
</evidence>
<dbReference type="InterPro" id="IPR012341">
    <property type="entry name" value="6hp_glycosidase-like_sf"/>
</dbReference>
<name>A0A381NJM8_9ZZZZ</name>
<sequence>MTLSFLKNVILALPGVVTVVAQLFSPVMSSPSDFQTPFRPDHLVTEYKENPIGIDVIHPRLSWKISTPDRGWQQSAYQVQVAGSIDQLISGGQLIWDSSKVTSGDSVHREYAGPALQSSTRYYWRVRVWDEADDVSDWSNFAYWEMGLLEETDWVARWITPDWESDSSVSQPALLFRGALNVTHAVRSARVYVTSRGLYEMSINGQRVSEDLFTPGWTAYHTRIQYQTYDVTDLLQQGSNILGVTVGDGWYRGPLMGGSRNHYGDRLGLLAQVRIEYTDGNVEIFGTDEQWKASTGPIQMSEIYQGEIYDARLERQDWTRSDYEVNDWQAVRLFDTPPVQLIAPAGPPVRRIEEIRPIEILRTPNGDVVLDLGQNMVGWVKLTVDANGAPAGQRIVLRHAEVLDADGNLYTDNLRAAKQQVEYILDGTEHGTVFEPHFTFHGFQYVAIDGYPGDLTVDDVAGVVVHSNMQVTGEFETSDARLNQLQRNILWGQKGNFLDVPTDCPQRDERLGWTGDAQVFCRTASFNMQVAPFFTKWLGDLSADQAPNGSIPPFVPDYRTNGGQGMGATGWADAGVIIPWTIYLAYGDERILLDQYESMQAWVRYMHGRAGEDLVWTGDFHYGDWLAYATTDPGYPGATTDTDGIATAFFAHSTGLLAKMSRVLGRVAEADEYEALRARIVEAYQREFVTVTGRVAENTQTAYVLALQFDLLPESLRPIAAQRLVDDIRSRGNHLTTGFLGTPYLNHVLTRFGYVDVAYDLLLQDTYPSWLYPVTQGATTIWERWDGRRPDGSFQSAGMNSFNHYAYGAVGDWMYQTVAGLDTDSSGAGYKHVNIHPHPGGNLTYAGAAFDSMYGHTESRWDYGNDGFTLRVTIPANTTATVRLPNAANREITESGLPVEQAVGVTSVDVEEGDIVIGIGSGQYTFLTRN</sequence>
<feature type="domain" description="Bacterial alpha-L-rhamnosidase N-terminal" evidence="5">
    <location>
        <begin position="185"/>
        <end position="353"/>
    </location>
</feature>
<dbReference type="InterPro" id="IPR008902">
    <property type="entry name" value="Rhamnosid_concanavalin"/>
</dbReference>
<dbReference type="GO" id="GO:0005975">
    <property type="term" value="P:carbohydrate metabolic process"/>
    <property type="evidence" value="ECO:0007669"/>
    <property type="project" value="InterPro"/>
</dbReference>
<dbReference type="SUPFAM" id="SSF48208">
    <property type="entry name" value="Six-hairpin glycosidases"/>
    <property type="match status" value="1"/>
</dbReference>
<dbReference type="InterPro" id="IPR035398">
    <property type="entry name" value="Bac_rhamnosid_C"/>
</dbReference>
<dbReference type="GO" id="GO:0030596">
    <property type="term" value="F:alpha-L-rhamnosidase activity"/>
    <property type="evidence" value="ECO:0007669"/>
    <property type="project" value="UniProtKB-EC"/>
</dbReference>
<evidence type="ECO:0000259" key="6">
    <source>
        <dbReference type="Pfam" id="PF17389"/>
    </source>
</evidence>
<dbReference type="EC" id="3.2.1.40" evidence="2"/>
<dbReference type="Pfam" id="PF17390">
    <property type="entry name" value="Bac_rhamnosid_C"/>
    <property type="match status" value="1"/>
</dbReference>
<dbReference type="InterPro" id="IPR013783">
    <property type="entry name" value="Ig-like_fold"/>
</dbReference>
<dbReference type="PANTHER" id="PTHR33307:SF6">
    <property type="entry name" value="ALPHA-RHAMNOSIDASE (EUROFUNG)-RELATED"/>
    <property type="match status" value="1"/>
</dbReference>
<proteinExistence type="predicted"/>
<dbReference type="PANTHER" id="PTHR33307">
    <property type="entry name" value="ALPHA-RHAMNOSIDASE (EUROFUNG)"/>
    <property type="match status" value="1"/>
</dbReference>
<accession>A0A381NJM8</accession>
<dbReference type="InterPro" id="IPR008928">
    <property type="entry name" value="6-hairpin_glycosidase_sf"/>
</dbReference>
<evidence type="ECO:0000256" key="2">
    <source>
        <dbReference type="ARBA" id="ARBA00012652"/>
    </source>
</evidence>
<dbReference type="Gene3D" id="2.60.420.10">
    <property type="entry name" value="Maltose phosphorylase, domain 3"/>
    <property type="match status" value="1"/>
</dbReference>
<dbReference type="Gene3D" id="2.60.40.10">
    <property type="entry name" value="Immunoglobulins"/>
    <property type="match status" value="1"/>
</dbReference>